<dbReference type="STRING" id="652787.SAMN05216490_1689"/>
<comment type="catalytic activity">
    <reaction evidence="3 4">
        <text>[thioredoxin]-disulfide + L-methionine + H2O = L-methionine (S)-S-oxide + [thioredoxin]-dithiol</text>
        <dbReference type="Rhea" id="RHEA:19993"/>
        <dbReference type="Rhea" id="RHEA-COMP:10698"/>
        <dbReference type="Rhea" id="RHEA-COMP:10700"/>
        <dbReference type="ChEBI" id="CHEBI:15377"/>
        <dbReference type="ChEBI" id="CHEBI:29950"/>
        <dbReference type="ChEBI" id="CHEBI:50058"/>
        <dbReference type="ChEBI" id="CHEBI:57844"/>
        <dbReference type="ChEBI" id="CHEBI:58772"/>
        <dbReference type="EC" id="1.8.4.11"/>
    </reaction>
</comment>
<comment type="function">
    <text evidence="4">Has an important function as a repair enzyme for proteins that have been inactivated by oxidation. Catalyzes the reversible oxidation-reduction of methionine sulfoxide in proteins to methionine.</text>
</comment>
<dbReference type="OrthoDB" id="4174719at2"/>
<feature type="chain" id="PRO_5009262330" description="Peptide methionine sulfoxide reductase MsrA" evidence="5">
    <location>
        <begin position="21"/>
        <end position="218"/>
    </location>
</feature>
<evidence type="ECO:0000256" key="3">
    <source>
        <dbReference type="ARBA" id="ARBA00048782"/>
    </source>
</evidence>
<sequence>MKRFFLFGVGILLFAGVANAQTAGGSKDFTPLPKPAPEEKVATFGGGCFWSMSEAMSELKGVNRVISGYAGGTTKNPTYDQVASLTTGHAECSLVYYDPKVISFETIARAFFFAHDPTELNRQGPDVGTDYRSIAFYRTPDEKSIIMGLIKEINNSKHYPKPIVTQVVPFTIFYVAENYHQGYYWLNPGSTYIMQVSKPKVIKFEKVMNAELKPEFQK</sequence>
<dbReference type="SUPFAM" id="SSF55068">
    <property type="entry name" value="Peptide methionine sulfoxide reductase"/>
    <property type="match status" value="1"/>
</dbReference>
<dbReference type="EMBL" id="LT629740">
    <property type="protein sequence ID" value="SDS72669.1"/>
    <property type="molecule type" value="Genomic_DNA"/>
</dbReference>
<evidence type="ECO:0000259" key="6">
    <source>
        <dbReference type="Pfam" id="PF01625"/>
    </source>
</evidence>
<feature type="signal peptide" evidence="5">
    <location>
        <begin position="1"/>
        <end position="20"/>
    </location>
</feature>
<dbReference type="RefSeq" id="WP_091371226.1">
    <property type="nucleotide sequence ID" value="NZ_LT629740.1"/>
</dbReference>
<feature type="domain" description="Peptide methionine sulphoxide reductase MsrA" evidence="6">
    <location>
        <begin position="42"/>
        <end position="192"/>
    </location>
</feature>
<name>A0A1H1ULH2_MUCMA</name>
<dbReference type="Pfam" id="PF01625">
    <property type="entry name" value="PMSR"/>
    <property type="match status" value="1"/>
</dbReference>
<feature type="active site" evidence="4">
    <location>
        <position position="48"/>
    </location>
</feature>
<keyword evidence="5" id="KW-0732">Signal</keyword>
<evidence type="ECO:0000256" key="5">
    <source>
        <dbReference type="SAM" id="SignalP"/>
    </source>
</evidence>
<dbReference type="InterPro" id="IPR002569">
    <property type="entry name" value="Met_Sox_Rdtase_MsrA_dom"/>
</dbReference>
<dbReference type="PANTHER" id="PTHR43774:SF1">
    <property type="entry name" value="PEPTIDE METHIONINE SULFOXIDE REDUCTASE MSRA 2"/>
    <property type="match status" value="1"/>
</dbReference>
<dbReference type="Proteomes" id="UP000199679">
    <property type="component" value="Chromosome I"/>
</dbReference>
<dbReference type="InterPro" id="IPR036509">
    <property type="entry name" value="Met_Sox_Rdtase_MsrA_sf"/>
</dbReference>
<keyword evidence="8" id="KW-1185">Reference proteome</keyword>
<dbReference type="NCBIfam" id="TIGR00401">
    <property type="entry name" value="msrA"/>
    <property type="match status" value="1"/>
</dbReference>
<dbReference type="GO" id="GO:0008113">
    <property type="term" value="F:peptide-methionine (S)-S-oxide reductase activity"/>
    <property type="evidence" value="ECO:0007669"/>
    <property type="project" value="UniProtKB-UniRule"/>
</dbReference>
<organism evidence="7 8">
    <name type="scientific">Mucilaginibacter mallensis</name>
    <dbReference type="NCBI Taxonomy" id="652787"/>
    <lineage>
        <taxon>Bacteria</taxon>
        <taxon>Pseudomonadati</taxon>
        <taxon>Bacteroidota</taxon>
        <taxon>Sphingobacteriia</taxon>
        <taxon>Sphingobacteriales</taxon>
        <taxon>Sphingobacteriaceae</taxon>
        <taxon>Mucilaginibacter</taxon>
    </lineage>
</organism>
<evidence type="ECO:0000256" key="4">
    <source>
        <dbReference type="HAMAP-Rule" id="MF_01401"/>
    </source>
</evidence>
<comment type="similarity">
    <text evidence="4">Belongs to the MsrA Met sulfoxide reductase family.</text>
</comment>
<evidence type="ECO:0000256" key="1">
    <source>
        <dbReference type="ARBA" id="ARBA00023002"/>
    </source>
</evidence>
<evidence type="ECO:0000256" key="2">
    <source>
        <dbReference type="ARBA" id="ARBA00047806"/>
    </source>
</evidence>
<gene>
    <name evidence="4" type="primary">msrA</name>
    <name evidence="7" type="ORF">SAMN05216490_1689</name>
</gene>
<dbReference type="AlphaFoldDB" id="A0A1H1ULH2"/>
<dbReference type="GO" id="GO:0033744">
    <property type="term" value="F:L-methionine:thioredoxin-disulfide S-oxidoreductase activity"/>
    <property type="evidence" value="ECO:0007669"/>
    <property type="project" value="RHEA"/>
</dbReference>
<evidence type="ECO:0000313" key="7">
    <source>
        <dbReference type="EMBL" id="SDS72669.1"/>
    </source>
</evidence>
<protein>
    <recommendedName>
        <fullName evidence="4">Peptide methionine sulfoxide reductase MsrA</fullName>
        <shortName evidence="4">Protein-methionine-S-oxide reductase</shortName>
        <ecNumber evidence="4">1.8.4.11</ecNumber>
    </recommendedName>
    <alternativeName>
        <fullName evidence="4">Peptide-methionine (S)-S-oxide reductase</fullName>
        <shortName evidence="4">Peptide Met(O) reductase</shortName>
    </alternativeName>
</protein>
<comment type="catalytic activity">
    <reaction evidence="2 4">
        <text>L-methionyl-[protein] + [thioredoxin]-disulfide + H2O = L-methionyl-(S)-S-oxide-[protein] + [thioredoxin]-dithiol</text>
        <dbReference type="Rhea" id="RHEA:14217"/>
        <dbReference type="Rhea" id="RHEA-COMP:10698"/>
        <dbReference type="Rhea" id="RHEA-COMP:10700"/>
        <dbReference type="Rhea" id="RHEA-COMP:12313"/>
        <dbReference type="Rhea" id="RHEA-COMP:12315"/>
        <dbReference type="ChEBI" id="CHEBI:15377"/>
        <dbReference type="ChEBI" id="CHEBI:16044"/>
        <dbReference type="ChEBI" id="CHEBI:29950"/>
        <dbReference type="ChEBI" id="CHEBI:44120"/>
        <dbReference type="ChEBI" id="CHEBI:50058"/>
        <dbReference type="EC" id="1.8.4.11"/>
    </reaction>
</comment>
<dbReference type="EC" id="1.8.4.11" evidence="4"/>
<evidence type="ECO:0000313" key="8">
    <source>
        <dbReference type="Proteomes" id="UP000199679"/>
    </source>
</evidence>
<dbReference type="HAMAP" id="MF_01401">
    <property type="entry name" value="MsrA"/>
    <property type="match status" value="1"/>
</dbReference>
<proteinExistence type="inferred from homology"/>
<reference evidence="7 8" key="1">
    <citation type="submission" date="2016-10" db="EMBL/GenBank/DDBJ databases">
        <authorList>
            <person name="de Groot N.N."/>
        </authorList>
    </citation>
    <scope>NUCLEOTIDE SEQUENCE [LARGE SCALE GENOMIC DNA]</scope>
    <source>
        <strain evidence="7 8">MP1X4</strain>
    </source>
</reference>
<keyword evidence="1 4" id="KW-0560">Oxidoreductase</keyword>
<dbReference type="PANTHER" id="PTHR43774">
    <property type="entry name" value="PEPTIDE METHIONINE SULFOXIDE REDUCTASE"/>
    <property type="match status" value="1"/>
</dbReference>
<dbReference type="Gene3D" id="3.30.1060.10">
    <property type="entry name" value="Peptide methionine sulphoxide reductase MsrA"/>
    <property type="match status" value="1"/>
</dbReference>
<accession>A0A1H1ULH2</accession>